<feature type="compositionally biased region" description="Polar residues" evidence="1">
    <location>
        <begin position="706"/>
        <end position="723"/>
    </location>
</feature>
<feature type="region of interest" description="Disordered" evidence="1">
    <location>
        <begin position="1"/>
        <end position="193"/>
    </location>
</feature>
<feature type="compositionally biased region" description="Polar residues" evidence="1">
    <location>
        <begin position="466"/>
        <end position="481"/>
    </location>
</feature>
<gene>
    <name evidence="2" type="ORF">BGZ96_007373</name>
</gene>
<feature type="compositionally biased region" description="Polar residues" evidence="1">
    <location>
        <begin position="145"/>
        <end position="154"/>
    </location>
</feature>
<feature type="compositionally biased region" description="Polar residues" evidence="1">
    <location>
        <begin position="351"/>
        <end position="385"/>
    </location>
</feature>
<dbReference type="EMBL" id="JAAAIM010000379">
    <property type="protein sequence ID" value="KAG0288914.1"/>
    <property type="molecule type" value="Genomic_DNA"/>
</dbReference>
<evidence type="ECO:0000313" key="2">
    <source>
        <dbReference type="EMBL" id="KAG0288914.1"/>
    </source>
</evidence>
<feature type="region of interest" description="Disordered" evidence="1">
    <location>
        <begin position="1098"/>
        <end position="1160"/>
    </location>
</feature>
<proteinExistence type="predicted"/>
<feature type="region of interest" description="Disordered" evidence="1">
    <location>
        <begin position="1281"/>
        <end position="1345"/>
    </location>
</feature>
<feature type="compositionally biased region" description="Polar residues" evidence="1">
    <location>
        <begin position="590"/>
        <end position="601"/>
    </location>
</feature>
<dbReference type="Proteomes" id="UP001194696">
    <property type="component" value="Unassembled WGS sequence"/>
</dbReference>
<keyword evidence="3" id="KW-1185">Reference proteome</keyword>
<feature type="compositionally biased region" description="Basic and acidic residues" evidence="1">
    <location>
        <begin position="1281"/>
        <end position="1291"/>
    </location>
</feature>
<sequence>MDTKKRSNEDLLDSETDPSPATTAPTSTTVPPQPSESTTVTTSAATSTGTGDNLSSAMEVDGTRPALSEAIQPSPATHSAVTMVAENMQPLGSEANKRVKLMMETNHTGSDFSPSNDLTDPSQESKGLADWVGKMDKDDHPTADATANTPSTTAEVKIDDAQSAATELVPTAATLPTDATDRQEQAAGKEQTAGQDLINALLAPTAEPSHGDLSGSILAVASLSEPLITTLESLDNQNDTNPTTTVAPPASNLTINPELTESTAASELEEGELEPTESDVTANGATSGSDEKDMIATVTAESVAQSNPPDQNVAAQDQQDGDALEEGQLVPDQDVQMSETTESIVDPTPSEPVTETNQTKDVSTTATESAVENGTADNNKPTSPHTEVPIPHNADVYTSPIAPFKVAPPPALSTHQDPPTMTRSTLSPVHPDASRPAPMDINHTMPKPAQPTSLPPLSSIAGASSHPASQSARPSRSTMSVSALLLNNDDDSEQEQDRGRPTAGSMFDPFGNPASRNRSLSPPPPVAPPQHAALPGQNNQPGLGAPQHSSAPLSGPPSIPPPRSLSGVHREPPMSGHSDHSGYGRGMPDLSQSSRRSQDFTSAPGGGIRSSSKDYPADEVMESGGVIGYGSQRHRLPSPVGARPHQEPLPVPGGPGGPTPPGSSKLPGLGSVTGGAPPPPHSHDHHNRHRPMYRPEGNHPPPMNSGRPNSYSPNQHSNMTHSPPVNGHPHSHYQPNGPSHHHHSSGMVSNAPLPPMSNMAPVVERHVPRLIVKNDPNLKMNGRPELFLGYYRYDPAVLLPAMQGKENSLLEVRVASTYLTYDNAKVKKREIWGTDIYTDDSDVVAMLIHAGYFIPPTSSQCTDEDSFHPTSQHHNFVSNPIKHICPGFDLAVTLRVMPKLIKYQGSIRHRIKSRTWSTGHDGVSFRIESIRKLGAGEALNKGRSQSKRRMKEYSQERLRVLANIHDETTESLQNERAMRTATFEFTHQGDPCFKYSPELVMDRHDGLSRKWTSWRLKKEVLILENEEERYEISLQHQAGTDARRFDQYRFAVISPRTSLSGWSKAGYPLDSADLTEVLYEDLDWQDFEWVERGVVIQPSPREKQGATTSDGNGSLMEGVEATSKSGDVDMEDGEINDGGKDSAHRAATSSKSDYNTQGEDDAHQEGVFCVVSRLYWRPMSENAPTKRTVTPAAAKPAEVIGPSVVKSAPMTATQNGPTRDVSDFHSTNNVVTAGQGNTLTTSTSAGVQTASSVHNASVPTNLKHEYLVGTSVASPVVPKEHYKEVKKEQDRPVPAVVEPEPVPPPQQQLHHQSQQTTPATVKGSTLEQQPPAQPAAAAEESATTKVTKVPTLLVTKDVEAMDVDSPIQSTPGTAQPPSAEPKVVPAPVVVVHTPTPTPIAVQQKPADAVKPAPVTVAQEPPKVTALVVVPAVVLPEEDEREEGELEEGEIASD</sequence>
<feature type="compositionally biased region" description="Acidic residues" evidence="1">
    <location>
        <begin position="267"/>
        <end position="277"/>
    </location>
</feature>
<dbReference type="InterPro" id="IPR036609">
    <property type="entry name" value="LCCL_sf"/>
</dbReference>
<comment type="caution">
    <text evidence="2">The sequence shown here is derived from an EMBL/GenBank/DDBJ whole genome shotgun (WGS) entry which is preliminary data.</text>
</comment>
<feature type="compositionally biased region" description="Basic residues" evidence="1">
    <location>
        <begin position="683"/>
        <end position="692"/>
    </location>
</feature>
<feature type="compositionally biased region" description="Polar residues" evidence="1">
    <location>
        <begin position="279"/>
        <end position="288"/>
    </location>
</feature>
<accession>A0ABQ7K158</accession>
<feature type="compositionally biased region" description="Polar residues" evidence="1">
    <location>
        <begin position="1147"/>
        <end position="1157"/>
    </location>
</feature>
<feature type="compositionally biased region" description="Pro residues" evidence="1">
    <location>
        <begin position="647"/>
        <end position="661"/>
    </location>
</feature>
<feature type="compositionally biased region" description="Basic and acidic residues" evidence="1">
    <location>
        <begin position="568"/>
        <end position="582"/>
    </location>
</feature>
<feature type="compositionally biased region" description="Polar residues" evidence="1">
    <location>
        <begin position="413"/>
        <end position="427"/>
    </location>
</feature>
<evidence type="ECO:0000313" key="3">
    <source>
        <dbReference type="Proteomes" id="UP001194696"/>
    </source>
</evidence>
<feature type="compositionally biased region" description="Low complexity" evidence="1">
    <location>
        <begin position="17"/>
        <end position="51"/>
    </location>
</feature>
<name>A0ABQ7K158_9FUNG</name>
<reference evidence="2 3" key="1">
    <citation type="journal article" date="2020" name="Fungal Divers.">
        <title>Resolving the Mortierellaceae phylogeny through synthesis of multi-gene phylogenetics and phylogenomics.</title>
        <authorList>
            <person name="Vandepol N."/>
            <person name="Liber J."/>
            <person name="Desiro A."/>
            <person name="Na H."/>
            <person name="Kennedy M."/>
            <person name="Barry K."/>
            <person name="Grigoriev I.V."/>
            <person name="Miller A.N."/>
            <person name="O'Donnell K."/>
            <person name="Stajich J.E."/>
            <person name="Bonito G."/>
        </authorList>
    </citation>
    <scope>NUCLEOTIDE SEQUENCE [LARGE SCALE GENOMIC DNA]</scope>
    <source>
        <strain evidence="2 3">AD045</strain>
    </source>
</reference>
<feature type="compositionally biased region" description="Polar residues" evidence="1">
    <location>
        <begin position="105"/>
        <end position="125"/>
    </location>
</feature>
<dbReference type="Pfam" id="PF08642">
    <property type="entry name" value="Rxt3"/>
    <property type="match status" value="1"/>
</dbReference>
<feature type="compositionally biased region" description="Polar residues" evidence="1">
    <location>
        <begin position="299"/>
        <end position="318"/>
    </location>
</feature>
<organism evidence="2 3">
    <name type="scientific">Linnemannia gamsii</name>
    <dbReference type="NCBI Taxonomy" id="64522"/>
    <lineage>
        <taxon>Eukaryota</taxon>
        <taxon>Fungi</taxon>
        <taxon>Fungi incertae sedis</taxon>
        <taxon>Mucoromycota</taxon>
        <taxon>Mortierellomycotina</taxon>
        <taxon>Mortierellomycetes</taxon>
        <taxon>Mortierellales</taxon>
        <taxon>Mortierellaceae</taxon>
        <taxon>Linnemannia</taxon>
    </lineage>
</organism>
<feature type="region of interest" description="Disordered" evidence="1">
    <location>
        <begin position="232"/>
        <end position="759"/>
    </location>
</feature>
<feature type="compositionally biased region" description="Low complexity" evidence="1">
    <location>
        <begin position="1327"/>
        <end position="1345"/>
    </location>
</feature>
<dbReference type="InterPro" id="IPR013951">
    <property type="entry name" value="Rxt3"/>
</dbReference>
<dbReference type="Gene3D" id="2.170.130.20">
    <property type="entry name" value="LCCL-like domain"/>
    <property type="match status" value="1"/>
</dbReference>
<evidence type="ECO:0000256" key="1">
    <source>
        <dbReference type="SAM" id="MobiDB-lite"/>
    </source>
</evidence>
<feature type="compositionally biased region" description="Polar residues" evidence="1">
    <location>
        <begin position="232"/>
        <end position="257"/>
    </location>
</feature>
<feature type="compositionally biased region" description="Basic and acidic residues" evidence="1">
    <location>
        <begin position="133"/>
        <end position="142"/>
    </location>
</feature>
<feature type="compositionally biased region" description="Low complexity" evidence="1">
    <location>
        <begin position="1307"/>
        <end position="1318"/>
    </location>
</feature>
<feature type="compositionally biased region" description="Pro residues" evidence="1">
    <location>
        <begin position="554"/>
        <end position="563"/>
    </location>
</feature>
<protein>
    <submittedName>
        <fullName evidence="2">Uncharacterized protein</fullName>
    </submittedName>
</protein>